<dbReference type="InterPro" id="IPR002182">
    <property type="entry name" value="NB-ARC"/>
</dbReference>
<dbReference type="PANTHER" id="PTHR47691:SF3">
    <property type="entry name" value="HTH-TYPE TRANSCRIPTIONAL REGULATOR RV0890C-RELATED"/>
    <property type="match status" value="1"/>
</dbReference>
<dbReference type="InterPro" id="IPR027417">
    <property type="entry name" value="P-loop_NTPase"/>
</dbReference>
<dbReference type="PRINTS" id="PR00364">
    <property type="entry name" value="DISEASERSIST"/>
</dbReference>
<dbReference type="PROSITE" id="PS50943">
    <property type="entry name" value="HTH_CROC1"/>
    <property type="match status" value="1"/>
</dbReference>
<organism evidence="2 3">
    <name type="scientific">Saccharothrix coeruleofusca</name>
    <dbReference type="NCBI Taxonomy" id="33919"/>
    <lineage>
        <taxon>Bacteria</taxon>
        <taxon>Bacillati</taxon>
        <taxon>Actinomycetota</taxon>
        <taxon>Actinomycetes</taxon>
        <taxon>Pseudonocardiales</taxon>
        <taxon>Pseudonocardiaceae</taxon>
        <taxon>Saccharothrix</taxon>
    </lineage>
</organism>
<accession>A0A918EG68</accession>
<dbReference type="Pfam" id="PF13560">
    <property type="entry name" value="HTH_31"/>
    <property type="match status" value="1"/>
</dbReference>
<evidence type="ECO:0000259" key="1">
    <source>
        <dbReference type="PROSITE" id="PS50943"/>
    </source>
</evidence>
<dbReference type="SUPFAM" id="SSF48452">
    <property type="entry name" value="TPR-like"/>
    <property type="match status" value="2"/>
</dbReference>
<gene>
    <name evidence="2" type="ORF">GCM10010185_44030</name>
</gene>
<reference evidence="2" key="2">
    <citation type="submission" date="2020-09" db="EMBL/GenBank/DDBJ databases">
        <authorList>
            <person name="Sun Q."/>
            <person name="Ohkuma M."/>
        </authorList>
    </citation>
    <scope>NUCLEOTIDE SEQUENCE</scope>
    <source>
        <strain evidence="2">JCM 3313</strain>
    </source>
</reference>
<dbReference type="InterPro" id="IPR010982">
    <property type="entry name" value="Lambda_DNA-bd_dom_sf"/>
</dbReference>
<name>A0A918EG68_9PSEU</name>
<evidence type="ECO:0000313" key="3">
    <source>
        <dbReference type="Proteomes" id="UP000639606"/>
    </source>
</evidence>
<dbReference type="Gene3D" id="1.10.260.40">
    <property type="entry name" value="lambda repressor-like DNA-binding domains"/>
    <property type="match status" value="1"/>
</dbReference>
<dbReference type="SMART" id="SM00530">
    <property type="entry name" value="HTH_XRE"/>
    <property type="match status" value="1"/>
</dbReference>
<dbReference type="CDD" id="cd00093">
    <property type="entry name" value="HTH_XRE"/>
    <property type="match status" value="1"/>
</dbReference>
<dbReference type="SUPFAM" id="SSF52540">
    <property type="entry name" value="P-loop containing nucleoside triphosphate hydrolases"/>
    <property type="match status" value="1"/>
</dbReference>
<dbReference type="InterPro" id="IPR011990">
    <property type="entry name" value="TPR-like_helical_dom_sf"/>
</dbReference>
<sequence>MDDRTDTPSQFGELLLRHRRAAGLSQRALSRLSGVSERALRELERGRARAAQRRSAEVLADALGLAGDARAEFLAVAREGRRRTARETAAGAAELPPLPPDLVGREAELLRLRDLVSAHPAVAIVGQPGVGKTVLATFAAQQMRDQFPDGCFAVDLRGVDEQPLPTRAVFERLLRALEVPQNEIPATEAEQSGVYRAVLSRRKALILLDNAANEAQVRPLLTAAPGCRTLITCRRTLAGLEGVRWLQLGPLADSDATALLLSIVGGRVRAAPGEAAELAALCGNLPLALRIAGKRLATMPHWSLDYLAGQLRDERIRLTSLSAVDLQVRSAFEVSYRRLSPGGRTAFRRLAAVPGEDFGVDLARVATGMTARQTHAHLDELVDASMVLLCGEQGRFRFHDLIRIFARERWEAEHDQAERDRVTETVLRHLLSTACAAGAVFFPDGARSDEFASLDQARTWLEQEAANWLAAVREAARRGWHREVLELAKSMHWYSDDHWFTVPWEEVFGAGVAAARELGDRSSEAQQLNFVGWAVRREIPALAAHEQALRVAVAAGDELEQVWALGYCGSIYAKLGDGERAREALRRAVALSARFDFWTVQLPVRHRYGRLLLRLGEAGEALTVMLDLLAQAEANSAGELPLPRRRLVVILIEGVALCLHGMGQCEQAADMFTRAGAAYVENGSKMLEAYAALREGRCRIDAGDHERAAAVLGRALALYAELAMPEEHAQVEAELARLPGSGGREAPATGFR</sequence>
<dbReference type="PANTHER" id="PTHR47691">
    <property type="entry name" value="REGULATOR-RELATED"/>
    <property type="match status" value="1"/>
</dbReference>
<evidence type="ECO:0000313" key="2">
    <source>
        <dbReference type="EMBL" id="GGP66500.1"/>
    </source>
</evidence>
<dbReference type="Gene3D" id="1.25.40.10">
    <property type="entry name" value="Tetratricopeptide repeat domain"/>
    <property type="match status" value="2"/>
</dbReference>
<feature type="domain" description="HTH cro/C1-type" evidence="1">
    <location>
        <begin position="15"/>
        <end position="70"/>
    </location>
</feature>
<comment type="caution">
    <text evidence="2">The sequence shown here is derived from an EMBL/GenBank/DDBJ whole genome shotgun (WGS) entry which is preliminary data.</text>
</comment>
<dbReference type="GO" id="GO:0043531">
    <property type="term" value="F:ADP binding"/>
    <property type="evidence" value="ECO:0007669"/>
    <property type="project" value="InterPro"/>
</dbReference>
<dbReference type="SUPFAM" id="SSF47413">
    <property type="entry name" value="lambda repressor-like DNA-binding domains"/>
    <property type="match status" value="1"/>
</dbReference>
<dbReference type="EMBL" id="BMRG01000009">
    <property type="protein sequence ID" value="GGP66500.1"/>
    <property type="molecule type" value="Genomic_DNA"/>
</dbReference>
<proteinExistence type="predicted"/>
<dbReference type="AlphaFoldDB" id="A0A918EG68"/>
<protein>
    <recommendedName>
        <fullName evidence="1">HTH cro/C1-type domain-containing protein</fullName>
    </recommendedName>
</protein>
<keyword evidence="3" id="KW-1185">Reference proteome</keyword>
<dbReference type="Gene3D" id="3.40.50.300">
    <property type="entry name" value="P-loop containing nucleotide triphosphate hydrolases"/>
    <property type="match status" value="1"/>
</dbReference>
<dbReference type="Pfam" id="PF00931">
    <property type="entry name" value="NB-ARC"/>
    <property type="match status" value="1"/>
</dbReference>
<dbReference type="RefSeq" id="WP_189225190.1">
    <property type="nucleotide sequence ID" value="NZ_BMRG01000009.1"/>
</dbReference>
<dbReference type="GO" id="GO:0003677">
    <property type="term" value="F:DNA binding"/>
    <property type="evidence" value="ECO:0007669"/>
    <property type="project" value="InterPro"/>
</dbReference>
<dbReference type="InterPro" id="IPR001387">
    <property type="entry name" value="Cro/C1-type_HTH"/>
</dbReference>
<reference evidence="2" key="1">
    <citation type="journal article" date="2014" name="Int. J. Syst. Evol. Microbiol.">
        <title>Complete genome sequence of Corynebacterium casei LMG S-19264T (=DSM 44701T), isolated from a smear-ripened cheese.</title>
        <authorList>
            <consortium name="US DOE Joint Genome Institute (JGI-PGF)"/>
            <person name="Walter F."/>
            <person name="Albersmeier A."/>
            <person name="Kalinowski J."/>
            <person name="Ruckert C."/>
        </authorList>
    </citation>
    <scope>NUCLEOTIDE SEQUENCE</scope>
    <source>
        <strain evidence="2">JCM 3313</strain>
    </source>
</reference>
<dbReference type="Proteomes" id="UP000639606">
    <property type="component" value="Unassembled WGS sequence"/>
</dbReference>